<accession>A0ABQ6CPK7</accession>
<dbReference type="EMBL" id="BSPC01000051">
    <property type="protein sequence ID" value="GLS21532.1"/>
    <property type="molecule type" value="Genomic_DNA"/>
</dbReference>
<dbReference type="Proteomes" id="UP001156882">
    <property type="component" value="Unassembled WGS sequence"/>
</dbReference>
<sequence length="100" mass="10997">MKKVIVLAASLGLLVGCGPGLYKPQLESYLGKPASSVIKGPTADPNKYILLSQEFPRHIGSDYKQAYCKVYIETTKGIITHIYEQGNMSWCHDGYSLSSK</sequence>
<gene>
    <name evidence="1" type="ORF">GCM10007874_45490</name>
</gene>
<comment type="caution">
    <text evidence="1">The sequence shown here is derived from an EMBL/GenBank/DDBJ whole genome shotgun (WGS) entry which is preliminary data.</text>
</comment>
<name>A0ABQ6CPK7_9HYPH</name>
<protein>
    <recommendedName>
        <fullName evidence="3">Lipoprotein</fullName>
    </recommendedName>
</protein>
<evidence type="ECO:0008006" key="3">
    <source>
        <dbReference type="Google" id="ProtNLM"/>
    </source>
</evidence>
<organism evidence="1 2">
    <name type="scientific">Labrys miyagiensis</name>
    <dbReference type="NCBI Taxonomy" id="346912"/>
    <lineage>
        <taxon>Bacteria</taxon>
        <taxon>Pseudomonadati</taxon>
        <taxon>Pseudomonadota</taxon>
        <taxon>Alphaproteobacteria</taxon>
        <taxon>Hyphomicrobiales</taxon>
        <taxon>Xanthobacteraceae</taxon>
        <taxon>Labrys</taxon>
    </lineage>
</organism>
<reference evidence="2" key="1">
    <citation type="journal article" date="2019" name="Int. J. Syst. Evol. Microbiol.">
        <title>The Global Catalogue of Microorganisms (GCM) 10K type strain sequencing project: providing services to taxonomists for standard genome sequencing and annotation.</title>
        <authorList>
            <consortium name="The Broad Institute Genomics Platform"/>
            <consortium name="The Broad Institute Genome Sequencing Center for Infectious Disease"/>
            <person name="Wu L."/>
            <person name="Ma J."/>
        </authorList>
    </citation>
    <scope>NUCLEOTIDE SEQUENCE [LARGE SCALE GENOMIC DNA]</scope>
    <source>
        <strain evidence="2">NBRC 101365</strain>
    </source>
</reference>
<proteinExistence type="predicted"/>
<keyword evidence="2" id="KW-1185">Reference proteome</keyword>
<evidence type="ECO:0000313" key="1">
    <source>
        <dbReference type="EMBL" id="GLS21532.1"/>
    </source>
</evidence>
<evidence type="ECO:0000313" key="2">
    <source>
        <dbReference type="Proteomes" id="UP001156882"/>
    </source>
</evidence>
<dbReference type="PROSITE" id="PS51257">
    <property type="entry name" value="PROKAR_LIPOPROTEIN"/>
    <property type="match status" value="1"/>
</dbReference>